<protein>
    <submittedName>
        <fullName evidence="2">Uncharacterized protein</fullName>
    </submittedName>
</protein>
<organism evidence="2 3">
    <name type="scientific">Podospora fimiseda</name>
    <dbReference type="NCBI Taxonomy" id="252190"/>
    <lineage>
        <taxon>Eukaryota</taxon>
        <taxon>Fungi</taxon>
        <taxon>Dikarya</taxon>
        <taxon>Ascomycota</taxon>
        <taxon>Pezizomycotina</taxon>
        <taxon>Sordariomycetes</taxon>
        <taxon>Sordariomycetidae</taxon>
        <taxon>Sordariales</taxon>
        <taxon>Podosporaceae</taxon>
        <taxon>Podospora</taxon>
    </lineage>
</organism>
<name>A0AAN7BHJ5_9PEZI</name>
<dbReference type="EMBL" id="MU865425">
    <property type="protein sequence ID" value="KAK4223481.1"/>
    <property type="molecule type" value="Genomic_DNA"/>
</dbReference>
<evidence type="ECO:0000256" key="1">
    <source>
        <dbReference type="SAM" id="SignalP"/>
    </source>
</evidence>
<evidence type="ECO:0000313" key="2">
    <source>
        <dbReference type="EMBL" id="KAK4223481.1"/>
    </source>
</evidence>
<accession>A0AAN7BHJ5</accession>
<feature type="signal peptide" evidence="1">
    <location>
        <begin position="1"/>
        <end position="22"/>
    </location>
</feature>
<dbReference type="AlphaFoldDB" id="A0AAN7BHJ5"/>
<comment type="caution">
    <text evidence="2">The sequence shown here is derived from an EMBL/GenBank/DDBJ whole genome shotgun (WGS) entry which is preliminary data.</text>
</comment>
<reference evidence="2" key="1">
    <citation type="journal article" date="2023" name="Mol. Phylogenet. Evol.">
        <title>Genome-scale phylogeny and comparative genomics of the fungal order Sordariales.</title>
        <authorList>
            <person name="Hensen N."/>
            <person name="Bonometti L."/>
            <person name="Westerberg I."/>
            <person name="Brannstrom I.O."/>
            <person name="Guillou S."/>
            <person name="Cros-Aarteil S."/>
            <person name="Calhoun S."/>
            <person name="Haridas S."/>
            <person name="Kuo A."/>
            <person name="Mondo S."/>
            <person name="Pangilinan J."/>
            <person name="Riley R."/>
            <person name="LaButti K."/>
            <person name="Andreopoulos B."/>
            <person name="Lipzen A."/>
            <person name="Chen C."/>
            <person name="Yan M."/>
            <person name="Daum C."/>
            <person name="Ng V."/>
            <person name="Clum A."/>
            <person name="Steindorff A."/>
            <person name="Ohm R.A."/>
            <person name="Martin F."/>
            <person name="Silar P."/>
            <person name="Natvig D.O."/>
            <person name="Lalanne C."/>
            <person name="Gautier V."/>
            <person name="Ament-Velasquez S.L."/>
            <person name="Kruys A."/>
            <person name="Hutchinson M.I."/>
            <person name="Powell A.J."/>
            <person name="Barry K."/>
            <person name="Miller A.N."/>
            <person name="Grigoriev I.V."/>
            <person name="Debuchy R."/>
            <person name="Gladieux P."/>
            <person name="Hiltunen Thoren M."/>
            <person name="Johannesson H."/>
        </authorList>
    </citation>
    <scope>NUCLEOTIDE SEQUENCE</scope>
    <source>
        <strain evidence="2">CBS 990.96</strain>
    </source>
</reference>
<sequence length="327" mass="34079">MSLPQPCSSLFLFLLLPSLSLAQSIITGTPLLSGPYNIDSSSFLDTTTHTGTNISYPIKGFNTSIPAGATSGTGNSVPGWSLNIGITPDVSLSGSNSQDATKFFQATTISIIPPSRNQAAGIERFNESNWRVCALVFTSGLGKSETDEAEDGVRGDCRDLLPSDCVNQLQVNSVTNVAELGGGCQGIITMPTVCNDHFAARGGSDVMGFELLPISGDVKPNVDRRSTFFAAGSEAVDRGNKTALGRAQRKVWPVLLVWTHFAGDGKVHDSQGGLSCVKGVKTVDDGDDDGGDHDGDDGKDSGASLMEVVGWKMMGSLIGAAAVAFAI</sequence>
<keyword evidence="1" id="KW-0732">Signal</keyword>
<dbReference type="Proteomes" id="UP001301958">
    <property type="component" value="Unassembled WGS sequence"/>
</dbReference>
<feature type="chain" id="PRO_5042918513" evidence="1">
    <location>
        <begin position="23"/>
        <end position="327"/>
    </location>
</feature>
<reference evidence="2" key="2">
    <citation type="submission" date="2023-05" db="EMBL/GenBank/DDBJ databases">
        <authorList>
            <consortium name="Lawrence Berkeley National Laboratory"/>
            <person name="Steindorff A."/>
            <person name="Hensen N."/>
            <person name="Bonometti L."/>
            <person name="Westerberg I."/>
            <person name="Brannstrom I.O."/>
            <person name="Guillou S."/>
            <person name="Cros-Aarteil S."/>
            <person name="Calhoun S."/>
            <person name="Haridas S."/>
            <person name="Kuo A."/>
            <person name="Mondo S."/>
            <person name="Pangilinan J."/>
            <person name="Riley R."/>
            <person name="Labutti K."/>
            <person name="Andreopoulos B."/>
            <person name="Lipzen A."/>
            <person name="Chen C."/>
            <person name="Yanf M."/>
            <person name="Daum C."/>
            <person name="Ng V."/>
            <person name="Clum A."/>
            <person name="Ohm R."/>
            <person name="Martin F."/>
            <person name="Silar P."/>
            <person name="Natvig D."/>
            <person name="Lalanne C."/>
            <person name="Gautier V."/>
            <person name="Ament-Velasquez S.L."/>
            <person name="Kruys A."/>
            <person name="Hutchinson M.I."/>
            <person name="Powell A.J."/>
            <person name="Barry K."/>
            <person name="Miller A.N."/>
            <person name="Grigoriev I.V."/>
            <person name="Debuchy R."/>
            <person name="Gladieux P."/>
            <person name="Thoren M.H."/>
            <person name="Johannesson H."/>
        </authorList>
    </citation>
    <scope>NUCLEOTIDE SEQUENCE</scope>
    <source>
        <strain evidence="2">CBS 990.96</strain>
    </source>
</reference>
<evidence type="ECO:0000313" key="3">
    <source>
        <dbReference type="Proteomes" id="UP001301958"/>
    </source>
</evidence>
<keyword evidence="3" id="KW-1185">Reference proteome</keyword>
<gene>
    <name evidence="2" type="ORF">QBC38DRAFT_487613</name>
</gene>
<proteinExistence type="predicted"/>